<sequence length="164" mass="17853">MKGCAMSTMVLMPLRPTFNMRRHMVALDGKSQGDYAFEWYLNNVYRDGDEVVIVHCSPFTLNIGIPGAAVNVELVGKMVKEAKDKAEAITGHANETLRAKGYAVIKSGVKPEEGIIAAIGEEKVDHVFMGTRELGSLQRALVGSVSTFVVRHASVPVTIVKMPH</sequence>
<evidence type="ECO:0000313" key="3">
    <source>
        <dbReference type="Proteomes" id="UP000735302"/>
    </source>
</evidence>
<comment type="caution">
    <text evidence="2">The sequence shown here is derived from an EMBL/GenBank/DDBJ whole genome shotgun (WGS) entry which is preliminary data.</text>
</comment>
<feature type="domain" description="UspA" evidence="1">
    <location>
        <begin position="21"/>
        <end position="161"/>
    </location>
</feature>
<dbReference type="PANTHER" id="PTHR31964:SF113">
    <property type="entry name" value="USPA DOMAIN-CONTAINING PROTEIN"/>
    <property type="match status" value="1"/>
</dbReference>
<dbReference type="AlphaFoldDB" id="A0AAV4DNE3"/>
<dbReference type="InterPro" id="IPR006015">
    <property type="entry name" value="Universal_stress_UspA"/>
</dbReference>
<dbReference type="EMBL" id="BLXT01008083">
    <property type="protein sequence ID" value="GFO45858.1"/>
    <property type="molecule type" value="Genomic_DNA"/>
</dbReference>
<dbReference type="InterPro" id="IPR014729">
    <property type="entry name" value="Rossmann-like_a/b/a_fold"/>
</dbReference>
<dbReference type="CDD" id="cd23659">
    <property type="entry name" value="USP_At3g01520-like"/>
    <property type="match status" value="1"/>
</dbReference>
<organism evidence="2 3">
    <name type="scientific">Plakobranchus ocellatus</name>
    <dbReference type="NCBI Taxonomy" id="259542"/>
    <lineage>
        <taxon>Eukaryota</taxon>
        <taxon>Metazoa</taxon>
        <taxon>Spiralia</taxon>
        <taxon>Lophotrochozoa</taxon>
        <taxon>Mollusca</taxon>
        <taxon>Gastropoda</taxon>
        <taxon>Heterobranchia</taxon>
        <taxon>Euthyneura</taxon>
        <taxon>Panpulmonata</taxon>
        <taxon>Sacoglossa</taxon>
        <taxon>Placobranchoidea</taxon>
        <taxon>Plakobranchidae</taxon>
        <taxon>Plakobranchus</taxon>
    </lineage>
</organism>
<dbReference type="Gene3D" id="3.40.50.620">
    <property type="entry name" value="HUPs"/>
    <property type="match status" value="1"/>
</dbReference>
<evidence type="ECO:0000259" key="1">
    <source>
        <dbReference type="Pfam" id="PF00582"/>
    </source>
</evidence>
<name>A0AAV4DNE3_9GAST</name>
<accession>A0AAV4DNE3</accession>
<dbReference type="InterPro" id="IPR006016">
    <property type="entry name" value="UspA"/>
</dbReference>
<dbReference type="PANTHER" id="PTHR31964">
    <property type="entry name" value="ADENINE NUCLEOTIDE ALPHA HYDROLASES-LIKE SUPERFAMILY PROTEIN"/>
    <property type="match status" value="1"/>
</dbReference>
<dbReference type="PRINTS" id="PR01438">
    <property type="entry name" value="UNVRSLSTRESS"/>
</dbReference>
<dbReference type="SUPFAM" id="SSF52402">
    <property type="entry name" value="Adenine nucleotide alpha hydrolases-like"/>
    <property type="match status" value="1"/>
</dbReference>
<keyword evidence="3" id="KW-1185">Reference proteome</keyword>
<evidence type="ECO:0000313" key="2">
    <source>
        <dbReference type="EMBL" id="GFO45858.1"/>
    </source>
</evidence>
<dbReference type="Pfam" id="PF00582">
    <property type="entry name" value="Usp"/>
    <property type="match status" value="1"/>
</dbReference>
<dbReference type="Proteomes" id="UP000735302">
    <property type="component" value="Unassembled WGS sequence"/>
</dbReference>
<reference evidence="2 3" key="1">
    <citation type="journal article" date="2021" name="Elife">
        <title>Chloroplast acquisition without the gene transfer in kleptoplastic sea slugs, Plakobranchus ocellatus.</title>
        <authorList>
            <person name="Maeda T."/>
            <person name="Takahashi S."/>
            <person name="Yoshida T."/>
            <person name="Shimamura S."/>
            <person name="Takaki Y."/>
            <person name="Nagai Y."/>
            <person name="Toyoda A."/>
            <person name="Suzuki Y."/>
            <person name="Arimoto A."/>
            <person name="Ishii H."/>
            <person name="Satoh N."/>
            <person name="Nishiyama T."/>
            <person name="Hasebe M."/>
            <person name="Maruyama T."/>
            <person name="Minagawa J."/>
            <person name="Obokata J."/>
            <person name="Shigenobu S."/>
        </authorList>
    </citation>
    <scope>NUCLEOTIDE SEQUENCE [LARGE SCALE GENOMIC DNA]</scope>
</reference>
<gene>
    <name evidence="2" type="ORF">PoB_007236300</name>
</gene>
<proteinExistence type="predicted"/>
<protein>
    <submittedName>
        <fullName evidence="2">Universal stress protein</fullName>
    </submittedName>
</protein>